<sequence>MVRLKFFMIKGGLILLTLLLDLRYSVLKLGMMAAMFAIGQKNGLETTVVLSEQEFSSLQSLDPEGKNKFVFTGGRGGAGHAMVTVASDIAEARQRIIDKLEPKDTKETKEPGDPNSGEGKIIEIHTSTSTSSLRADPKLWLSLGTIAAGLIGMAATGIAQAVALTPEPG</sequence>
<name>A0A2X3JAL6_ECOLX</name>
<gene>
    <name evidence="4" type="primary">tir</name>
    <name evidence="4" type="ORF">NCTC8009_02053</name>
</gene>
<dbReference type="Proteomes" id="UP000250991">
    <property type="component" value="Unassembled WGS sequence"/>
</dbReference>
<accession>A0A2X3JAL6</accession>
<keyword evidence="2" id="KW-0812">Transmembrane</keyword>
<evidence type="ECO:0000313" key="5">
    <source>
        <dbReference type="Proteomes" id="UP000250991"/>
    </source>
</evidence>
<dbReference type="InterPro" id="IPR022633">
    <property type="entry name" value="Transloc_intimin_rcpt_N"/>
</dbReference>
<dbReference type="AlphaFoldDB" id="A0A2X3JAL6"/>
<keyword evidence="2" id="KW-0472">Membrane</keyword>
<dbReference type="PRINTS" id="PR01370">
    <property type="entry name" value="TRNSINTIMINR"/>
</dbReference>
<keyword evidence="2" id="KW-1133">Transmembrane helix</keyword>
<evidence type="ECO:0000313" key="4">
    <source>
        <dbReference type="EMBL" id="SQD01622.1"/>
    </source>
</evidence>
<feature type="domain" description="Translocated intimin receptor N-terminal" evidence="3">
    <location>
        <begin position="36"/>
        <end position="168"/>
    </location>
</feature>
<feature type="transmembrane region" description="Helical" evidence="2">
    <location>
        <begin position="139"/>
        <end position="163"/>
    </location>
</feature>
<evidence type="ECO:0000256" key="1">
    <source>
        <dbReference type="SAM" id="MobiDB-lite"/>
    </source>
</evidence>
<protein>
    <submittedName>
        <fullName evidence="4">Translocated intimin receptor Tir</fullName>
    </submittedName>
</protein>
<dbReference type="Pfam" id="PF07490">
    <property type="entry name" value="Tir_receptor_N"/>
    <property type="match status" value="1"/>
</dbReference>
<feature type="region of interest" description="Disordered" evidence="1">
    <location>
        <begin position="99"/>
        <end position="120"/>
    </location>
</feature>
<feature type="compositionally biased region" description="Basic and acidic residues" evidence="1">
    <location>
        <begin position="99"/>
        <end position="112"/>
    </location>
</feature>
<organism evidence="4 5">
    <name type="scientific">Escherichia coli</name>
    <dbReference type="NCBI Taxonomy" id="562"/>
    <lineage>
        <taxon>Bacteria</taxon>
        <taxon>Pseudomonadati</taxon>
        <taxon>Pseudomonadota</taxon>
        <taxon>Gammaproteobacteria</taxon>
        <taxon>Enterobacterales</taxon>
        <taxon>Enterobacteriaceae</taxon>
        <taxon>Escherichia</taxon>
    </lineage>
</organism>
<dbReference type="InterPro" id="IPR022638">
    <property type="entry name" value="Transloc_intimin_rcpt"/>
</dbReference>
<proteinExistence type="predicted"/>
<evidence type="ECO:0000259" key="3">
    <source>
        <dbReference type="Pfam" id="PF07490"/>
    </source>
</evidence>
<evidence type="ECO:0000256" key="2">
    <source>
        <dbReference type="SAM" id="Phobius"/>
    </source>
</evidence>
<reference evidence="4 5" key="1">
    <citation type="submission" date="2018-06" db="EMBL/GenBank/DDBJ databases">
        <authorList>
            <consortium name="Pathogen Informatics"/>
            <person name="Doyle S."/>
        </authorList>
    </citation>
    <scope>NUCLEOTIDE SEQUENCE [LARGE SCALE GENOMIC DNA]</scope>
    <source>
        <strain evidence="4 5">NCTC8009</strain>
    </source>
</reference>
<dbReference type="EMBL" id="UARW01000010">
    <property type="protein sequence ID" value="SQD01622.1"/>
    <property type="molecule type" value="Genomic_DNA"/>
</dbReference>
<keyword evidence="4" id="KW-0675">Receptor</keyword>